<dbReference type="GO" id="GO:0051502">
    <property type="term" value="P:diterpene phytoalexin biosynthetic process"/>
    <property type="evidence" value="ECO:0007669"/>
    <property type="project" value="UniProtKB-ARBA"/>
</dbReference>
<evidence type="ECO:0008006" key="9">
    <source>
        <dbReference type="Google" id="ProtNLM"/>
    </source>
</evidence>
<keyword evidence="3 6" id="KW-0560">Oxidoreductase</keyword>
<dbReference type="OrthoDB" id="2789670at2759"/>
<sequence>MEMDAMFSLGFSWVPFLLSLCCILIVTAAIGRRRHHGQLPPGPTSLPIIGNLHQVLGEMPHICFSRLAKTYGPVMTLRLGQVITIVVSSPDMARDVFQKNGIAFSGRPVPDAIRALGHNECAMAWLPANQKWRNFRKIYMTELFTSQRLNANEGLRHQKVQELLSFVSKCSATGKAVGINQVGFTTTLNLLSNTILSTDLVSFESKSSHEFKHLVEKIMEEAGRPNLADFFPCLRVIDPQGIRRRMTVYFKQLHAILDRHIEQRLQERGSRSITNNDFLDALLGTQMDRDSMKSFLTELFYAGSETSSVTVEWAMAELLRHPKVMARVRAEIKEVIGSEKEVDESDIAKLQYLQAVVKETFRIHPIAPFLLPRMAESNVELGAYTVPKGTRVVVNVWAIGHDSQVWPDAQVFKPERFLDKEIDFRGRDFEFTPFGAGRRICPGIPLVYRMVHLMLASLLQRFEWRLPDGIKPETLDMSEAFGILLTMASPLHAIPVAL</sequence>
<protein>
    <recommendedName>
        <fullName evidence="9">Cytochrome P450</fullName>
    </recommendedName>
</protein>
<name>A0A9D5HC08_9LILI</name>
<dbReference type="PANTHER" id="PTHR47950:SF44">
    <property type="entry name" value="CYTOCHROME P450, FAMILY 76, SUBFAMILY C, POLYPEPTIDE 5-RELATED"/>
    <property type="match status" value="1"/>
</dbReference>
<evidence type="ECO:0000256" key="6">
    <source>
        <dbReference type="RuleBase" id="RU000461"/>
    </source>
</evidence>
<proteinExistence type="inferred from homology"/>
<feature type="binding site" description="axial binding residue" evidence="5">
    <location>
        <position position="441"/>
    </location>
    <ligand>
        <name>heme</name>
        <dbReference type="ChEBI" id="CHEBI:30413"/>
    </ligand>
    <ligandPart>
        <name>Fe</name>
        <dbReference type="ChEBI" id="CHEBI:18248"/>
    </ligandPart>
</feature>
<dbReference type="PRINTS" id="PR00463">
    <property type="entry name" value="EP450I"/>
</dbReference>
<evidence type="ECO:0000256" key="2">
    <source>
        <dbReference type="ARBA" id="ARBA00022723"/>
    </source>
</evidence>
<dbReference type="FunFam" id="1.10.630.10:FF:000007">
    <property type="entry name" value="Cytochrome P450 76C4"/>
    <property type="match status" value="1"/>
</dbReference>
<evidence type="ECO:0000313" key="7">
    <source>
        <dbReference type="EMBL" id="KAJ0971146.1"/>
    </source>
</evidence>
<comment type="similarity">
    <text evidence="1 6">Belongs to the cytochrome P450 family.</text>
</comment>
<evidence type="ECO:0000256" key="3">
    <source>
        <dbReference type="ARBA" id="ARBA00023002"/>
    </source>
</evidence>
<dbReference type="AlphaFoldDB" id="A0A9D5HC08"/>
<evidence type="ECO:0000256" key="4">
    <source>
        <dbReference type="ARBA" id="ARBA00023004"/>
    </source>
</evidence>
<dbReference type="PRINTS" id="PR00385">
    <property type="entry name" value="P450"/>
</dbReference>
<reference evidence="7" key="1">
    <citation type="submission" date="2021-03" db="EMBL/GenBank/DDBJ databases">
        <authorList>
            <person name="Li Z."/>
            <person name="Yang C."/>
        </authorList>
    </citation>
    <scope>NUCLEOTIDE SEQUENCE</scope>
    <source>
        <strain evidence="7">Dzin_1.0</strain>
        <tissue evidence="7">Leaf</tissue>
    </source>
</reference>
<dbReference type="InterPro" id="IPR017972">
    <property type="entry name" value="Cyt_P450_CS"/>
</dbReference>
<dbReference type="GO" id="GO:0020037">
    <property type="term" value="F:heme binding"/>
    <property type="evidence" value="ECO:0007669"/>
    <property type="project" value="InterPro"/>
</dbReference>
<keyword evidence="2 5" id="KW-0479">Metal-binding</keyword>
<dbReference type="SUPFAM" id="SSF48264">
    <property type="entry name" value="Cytochrome P450"/>
    <property type="match status" value="1"/>
</dbReference>
<dbReference type="Pfam" id="PF00067">
    <property type="entry name" value="p450"/>
    <property type="match status" value="1"/>
</dbReference>
<dbReference type="EMBL" id="JAGGNH010000005">
    <property type="protein sequence ID" value="KAJ0971146.1"/>
    <property type="molecule type" value="Genomic_DNA"/>
</dbReference>
<keyword evidence="6" id="KW-0503">Monooxygenase</keyword>
<reference evidence="7" key="2">
    <citation type="journal article" date="2022" name="Hortic Res">
        <title>The genome of Dioscorea zingiberensis sheds light on the biosynthesis, origin and evolution of the medicinally important diosgenin saponins.</title>
        <authorList>
            <person name="Li Y."/>
            <person name="Tan C."/>
            <person name="Li Z."/>
            <person name="Guo J."/>
            <person name="Li S."/>
            <person name="Chen X."/>
            <person name="Wang C."/>
            <person name="Dai X."/>
            <person name="Yang H."/>
            <person name="Song W."/>
            <person name="Hou L."/>
            <person name="Xu J."/>
            <person name="Tong Z."/>
            <person name="Xu A."/>
            <person name="Yuan X."/>
            <person name="Wang W."/>
            <person name="Yang Q."/>
            <person name="Chen L."/>
            <person name="Sun Z."/>
            <person name="Wang K."/>
            <person name="Pan B."/>
            <person name="Chen J."/>
            <person name="Bao Y."/>
            <person name="Liu F."/>
            <person name="Qi X."/>
            <person name="Gang D.R."/>
            <person name="Wen J."/>
            <person name="Li J."/>
        </authorList>
    </citation>
    <scope>NUCLEOTIDE SEQUENCE</scope>
    <source>
        <strain evidence="7">Dzin_1.0</strain>
    </source>
</reference>
<keyword evidence="5 6" id="KW-0349">Heme</keyword>
<dbReference type="CDD" id="cd11073">
    <property type="entry name" value="CYP76-like"/>
    <property type="match status" value="1"/>
</dbReference>
<dbReference type="GO" id="GO:0016709">
    <property type="term" value="F:oxidoreductase activity, acting on paired donors, with incorporation or reduction of molecular oxygen, NAD(P)H as one donor, and incorporation of one atom of oxygen"/>
    <property type="evidence" value="ECO:0007669"/>
    <property type="project" value="UniProtKB-ARBA"/>
</dbReference>
<organism evidence="7 8">
    <name type="scientific">Dioscorea zingiberensis</name>
    <dbReference type="NCBI Taxonomy" id="325984"/>
    <lineage>
        <taxon>Eukaryota</taxon>
        <taxon>Viridiplantae</taxon>
        <taxon>Streptophyta</taxon>
        <taxon>Embryophyta</taxon>
        <taxon>Tracheophyta</taxon>
        <taxon>Spermatophyta</taxon>
        <taxon>Magnoliopsida</taxon>
        <taxon>Liliopsida</taxon>
        <taxon>Dioscoreales</taxon>
        <taxon>Dioscoreaceae</taxon>
        <taxon>Dioscorea</taxon>
    </lineage>
</organism>
<evidence type="ECO:0000313" key="8">
    <source>
        <dbReference type="Proteomes" id="UP001085076"/>
    </source>
</evidence>
<comment type="cofactor">
    <cofactor evidence="5">
        <name>heme</name>
        <dbReference type="ChEBI" id="CHEBI:30413"/>
    </cofactor>
</comment>
<dbReference type="PROSITE" id="PS00086">
    <property type="entry name" value="CYTOCHROME_P450"/>
    <property type="match status" value="1"/>
</dbReference>
<gene>
    <name evidence="7" type="ORF">J5N97_019105</name>
</gene>
<keyword evidence="4 5" id="KW-0408">Iron</keyword>
<dbReference type="PANTHER" id="PTHR47950">
    <property type="entry name" value="CYTOCHROME P450, FAMILY 76, SUBFAMILY C, POLYPEPTIDE 5-RELATED"/>
    <property type="match status" value="1"/>
</dbReference>
<accession>A0A9D5HC08</accession>
<dbReference type="InterPro" id="IPR001128">
    <property type="entry name" value="Cyt_P450"/>
</dbReference>
<dbReference type="Gene3D" id="1.10.630.10">
    <property type="entry name" value="Cytochrome P450"/>
    <property type="match status" value="1"/>
</dbReference>
<dbReference type="Proteomes" id="UP001085076">
    <property type="component" value="Miscellaneous, Linkage group lg05"/>
</dbReference>
<dbReference type="InterPro" id="IPR036396">
    <property type="entry name" value="Cyt_P450_sf"/>
</dbReference>
<dbReference type="GO" id="GO:0005506">
    <property type="term" value="F:iron ion binding"/>
    <property type="evidence" value="ECO:0007669"/>
    <property type="project" value="InterPro"/>
</dbReference>
<dbReference type="InterPro" id="IPR002401">
    <property type="entry name" value="Cyt_P450_E_grp-I"/>
</dbReference>
<keyword evidence="8" id="KW-1185">Reference proteome</keyword>
<evidence type="ECO:0000256" key="5">
    <source>
        <dbReference type="PIRSR" id="PIRSR602401-1"/>
    </source>
</evidence>
<evidence type="ECO:0000256" key="1">
    <source>
        <dbReference type="ARBA" id="ARBA00010617"/>
    </source>
</evidence>
<comment type="caution">
    <text evidence="7">The sequence shown here is derived from an EMBL/GenBank/DDBJ whole genome shotgun (WGS) entry which is preliminary data.</text>
</comment>